<evidence type="ECO:0000256" key="3">
    <source>
        <dbReference type="ARBA" id="ARBA00022598"/>
    </source>
</evidence>
<evidence type="ECO:0000256" key="2">
    <source>
        <dbReference type="ARBA" id="ARBA00013164"/>
    </source>
</evidence>
<proteinExistence type="inferred from homology"/>
<dbReference type="InterPro" id="IPR014729">
    <property type="entry name" value="Rossmann-like_a/b/a_fold"/>
</dbReference>
<dbReference type="GO" id="GO:0005829">
    <property type="term" value="C:cytosol"/>
    <property type="evidence" value="ECO:0007669"/>
    <property type="project" value="TreeGrafter"/>
</dbReference>
<dbReference type="Gene3D" id="3.40.50.620">
    <property type="entry name" value="HUPs"/>
    <property type="match status" value="1"/>
</dbReference>
<evidence type="ECO:0000256" key="7">
    <source>
        <dbReference type="ARBA" id="ARBA00023146"/>
    </source>
</evidence>
<keyword evidence="4" id="KW-0547">Nucleotide-binding</keyword>
<gene>
    <name evidence="9" type="ORF">METZ01_LOCUS263912</name>
</gene>
<keyword evidence="3" id="KW-0436">Ligase</keyword>
<comment type="similarity">
    <text evidence="1">Belongs to the class-I aminoacyl-tRNA synthetase family.</text>
</comment>
<sequence>MVNQERDGYDPSTVERKWQQLWEERGTNSFTLEELQSAEDPFYNLMMFPYPSAEGLHVGNIYAFTGADVHGRYQRLKGRTVFEPIGFDAFGIHSENFAIKMGTNPMDLIPSNVDNFTRQLKRIGGMFDWDHSVDTTDPDYYKWTQWVFIQLFKAGLVEHKEAPVNWCPSCMTVLANEQAHTGECERCGTPVEQRHIAQWFFKITKYAQRLLDNLSHIDWSDKTRKAQSNWIGRSQGARLDFPVIGRDGHETGTVIEVYTTRPDTVFGATYMVLSPEHPLVDVVTDLGLTE</sequence>
<dbReference type="InterPro" id="IPR002300">
    <property type="entry name" value="aa-tRNA-synth_Ia"/>
</dbReference>
<dbReference type="SUPFAM" id="SSF52374">
    <property type="entry name" value="Nucleotidylyl transferase"/>
    <property type="match status" value="1"/>
</dbReference>
<dbReference type="InterPro" id="IPR009008">
    <property type="entry name" value="Val/Leu/Ile-tRNA-synth_edit"/>
</dbReference>
<dbReference type="InterPro" id="IPR001412">
    <property type="entry name" value="aa-tRNA-synth_I_CS"/>
</dbReference>
<evidence type="ECO:0000313" key="9">
    <source>
        <dbReference type="EMBL" id="SVC11058.1"/>
    </source>
</evidence>
<dbReference type="EMBL" id="UINC01074147">
    <property type="protein sequence ID" value="SVC11058.1"/>
    <property type="molecule type" value="Genomic_DNA"/>
</dbReference>
<evidence type="ECO:0000256" key="5">
    <source>
        <dbReference type="ARBA" id="ARBA00022840"/>
    </source>
</evidence>
<evidence type="ECO:0000256" key="1">
    <source>
        <dbReference type="ARBA" id="ARBA00005594"/>
    </source>
</evidence>
<dbReference type="PROSITE" id="PS00178">
    <property type="entry name" value="AA_TRNA_LIGASE_I"/>
    <property type="match status" value="1"/>
</dbReference>
<feature type="domain" description="Aminoacyl-tRNA synthetase class Ia" evidence="8">
    <location>
        <begin position="17"/>
        <end position="231"/>
    </location>
</feature>
<name>A0A382JH72_9ZZZZ</name>
<protein>
    <recommendedName>
        <fullName evidence="2">leucine--tRNA ligase</fullName>
        <ecNumber evidence="2">6.1.1.4</ecNumber>
    </recommendedName>
</protein>
<keyword evidence="5" id="KW-0067">ATP-binding</keyword>
<dbReference type="EC" id="6.1.1.4" evidence="2"/>
<dbReference type="PRINTS" id="PR00985">
    <property type="entry name" value="TRNASYNTHLEU"/>
</dbReference>
<dbReference type="GO" id="GO:0004823">
    <property type="term" value="F:leucine-tRNA ligase activity"/>
    <property type="evidence" value="ECO:0007669"/>
    <property type="project" value="UniProtKB-EC"/>
</dbReference>
<dbReference type="GO" id="GO:0002161">
    <property type="term" value="F:aminoacyl-tRNA deacylase activity"/>
    <property type="evidence" value="ECO:0007669"/>
    <property type="project" value="InterPro"/>
</dbReference>
<dbReference type="PANTHER" id="PTHR43740:SF2">
    <property type="entry name" value="LEUCINE--TRNA LIGASE, MITOCHONDRIAL"/>
    <property type="match status" value="1"/>
</dbReference>
<dbReference type="AlphaFoldDB" id="A0A382JH72"/>
<feature type="non-terminal residue" evidence="9">
    <location>
        <position position="290"/>
    </location>
</feature>
<dbReference type="SUPFAM" id="SSF50677">
    <property type="entry name" value="ValRS/IleRS/LeuRS editing domain"/>
    <property type="match status" value="1"/>
</dbReference>
<evidence type="ECO:0000256" key="4">
    <source>
        <dbReference type="ARBA" id="ARBA00022741"/>
    </source>
</evidence>
<evidence type="ECO:0000256" key="6">
    <source>
        <dbReference type="ARBA" id="ARBA00022917"/>
    </source>
</evidence>
<dbReference type="GO" id="GO:0006429">
    <property type="term" value="P:leucyl-tRNA aminoacylation"/>
    <property type="evidence" value="ECO:0007669"/>
    <property type="project" value="InterPro"/>
</dbReference>
<dbReference type="GO" id="GO:0005524">
    <property type="term" value="F:ATP binding"/>
    <property type="evidence" value="ECO:0007669"/>
    <property type="project" value="UniProtKB-KW"/>
</dbReference>
<organism evidence="9">
    <name type="scientific">marine metagenome</name>
    <dbReference type="NCBI Taxonomy" id="408172"/>
    <lineage>
        <taxon>unclassified sequences</taxon>
        <taxon>metagenomes</taxon>
        <taxon>ecological metagenomes</taxon>
    </lineage>
</organism>
<dbReference type="InterPro" id="IPR002302">
    <property type="entry name" value="Leu-tRNA-ligase"/>
</dbReference>
<dbReference type="PANTHER" id="PTHR43740">
    <property type="entry name" value="LEUCYL-TRNA SYNTHETASE"/>
    <property type="match status" value="1"/>
</dbReference>
<keyword evidence="7" id="KW-0030">Aminoacyl-tRNA synthetase</keyword>
<evidence type="ECO:0000259" key="8">
    <source>
        <dbReference type="Pfam" id="PF00133"/>
    </source>
</evidence>
<accession>A0A382JH72</accession>
<reference evidence="9" key="1">
    <citation type="submission" date="2018-05" db="EMBL/GenBank/DDBJ databases">
        <authorList>
            <person name="Lanie J.A."/>
            <person name="Ng W.-L."/>
            <person name="Kazmierczak K.M."/>
            <person name="Andrzejewski T.M."/>
            <person name="Davidsen T.M."/>
            <person name="Wayne K.J."/>
            <person name="Tettelin H."/>
            <person name="Glass J.I."/>
            <person name="Rusch D."/>
            <person name="Podicherti R."/>
            <person name="Tsui H.-C.T."/>
            <person name="Winkler M.E."/>
        </authorList>
    </citation>
    <scope>NUCLEOTIDE SEQUENCE</scope>
</reference>
<dbReference type="Pfam" id="PF00133">
    <property type="entry name" value="tRNA-synt_1"/>
    <property type="match status" value="1"/>
</dbReference>
<keyword evidence="6" id="KW-0648">Protein biosynthesis</keyword>